<dbReference type="InterPro" id="IPR020449">
    <property type="entry name" value="Tscrpt_reg_AraC-type_HTH"/>
</dbReference>
<evidence type="ECO:0000256" key="1">
    <source>
        <dbReference type="ARBA" id="ARBA00023015"/>
    </source>
</evidence>
<keyword evidence="7" id="KW-1185">Reference proteome</keyword>
<dbReference type="Proteomes" id="UP001055153">
    <property type="component" value="Unassembled WGS sequence"/>
</dbReference>
<dbReference type="RefSeq" id="WP_238235572.1">
    <property type="nucleotide sequence ID" value="NZ_BPQQ01000031.1"/>
</dbReference>
<dbReference type="PANTHER" id="PTHR46796:SF12">
    <property type="entry name" value="HTH-TYPE DNA-BINDING TRANSCRIPTIONAL ACTIVATOR EUTR"/>
    <property type="match status" value="1"/>
</dbReference>
<evidence type="ECO:0000259" key="5">
    <source>
        <dbReference type="PROSITE" id="PS01124"/>
    </source>
</evidence>
<name>A0ABQ4SCD0_9HYPH</name>
<evidence type="ECO:0000313" key="6">
    <source>
        <dbReference type="EMBL" id="GJE00704.1"/>
    </source>
</evidence>
<dbReference type="PANTHER" id="PTHR46796">
    <property type="entry name" value="HTH-TYPE TRANSCRIPTIONAL ACTIVATOR RHAS-RELATED"/>
    <property type="match status" value="1"/>
</dbReference>
<dbReference type="InterPro" id="IPR050204">
    <property type="entry name" value="AraC_XylS_family_regulators"/>
</dbReference>
<accession>A0ABQ4SCD0</accession>
<gene>
    <name evidence="6" type="primary">rhaS_3</name>
    <name evidence="6" type="ORF">GMJLKIPL_2630</name>
</gene>
<dbReference type="InterPro" id="IPR018060">
    <property type="entry name" value="HTH_AraC"/>
</dbReference>
<dbReference type="Pfam" id="PF12833">
    <property type="entry name" value="HTH_18"/>
    <property type="match status" value="1"/>
</dbReference>
<proteinExistence type="predicted"/>
<evidence type="ECO:0000313" key="7">
    <source>
        <dbReference type="Proteomes" id="UP001055153"/>
    </source>
</evidence>
<dbReference type="EMBL" id="BPQQ01000031">
    <property type="protein sequence ID" value="GJE00704.1"/>
    <property type="molecule type" value="Genomic_DNA"/>
</dbReference>
<dbReference type="Gene3D" id="1.10.10.60">
    <property type="entry name" value="Homeodomain-like"/>
    <property type="match status" value="1"/>
</dbReference>
<sequence>MTRRFYPDESIWRPQSGFLANIASRKQLQSFNDSGGIAVAFDVMRATSPEIQISGSQEDGIALWHTHSPSGFVSQPKFNANLITMRFVTGGHVLYRHQGGDFLGAPTFATLIGFDGIRQMEAAPGFTAVSATILVATLLRAQRALTGDDTAQLPHLKPIAEVESPGMKALACTVTQIHRRMQVAGRHGDLVLPLLEEIMSYQLLSAWPVRSPREAAPLTTPSPRYLRLALNYIEANLTNPLTLSEIAAVAGVSVRTLQLAFHREVGQAPTQFIIGRRLERARRDLLDIRDLDVPIAELAKRWGFAHASDFGQRYRRQFGCTPSETRRQGREAAGRRFDATTE</sequence>
<dbReference type="SUPFAM" id="SSF46689">
    <property type="entry name" value="Homeodomain-like"/>
    <property type="match status" value="2"/>
</dbReference>
<reference evidence="6" key="2">
    <citation type="submission" date="2021-08" db="EMBL/GenBank/DDBJ databases">
        <authorList>
            <person name="Tani A."/>
            <person name="Ola A."/>
            <person name="Ogura Y."/>
            <person name="Katsura K."/>
            <person name="Hayashi T."/>
        </authorList>
    </citation>
    <scope>NUCLEOTIDE SEQUENCE</scope>
    <source>
        <strain evidence="6">DSM 17168</strain>
    </source>
</reference>
<reference evidence="6" key="1">
    <citation type="journal article" date="2021" name="Front. Microbiol.">
        <title>Comprehensive Comparative Genomics and Phenotyping of Methylobacterium Species.</title>
        <authorList>
            <person name="Alessa O."/>
            <person name="Ogura Y."/>
            <person name="Fujitani Y."/>
            <person name="Takami H."/>
            <person name="Hayashi T."/>
            <person name="Sahin N."/>
            <person name="Tani A."/>
        </authorList>
    </citation>
    <scope>NUCLEOTIDE SEQUENCE</scope>
    <source>
        <strain evidence="6">DSM 17168</strain>
    </source>
</reference>
<organism evidence="6 7">
    <name type="scientific">Methylobacterium isbiliense</name>
    <dbReference type="NCBI Taxonomy" id="315478"/>
    <lineage>
        <taxon>Bacteria</taxon>
        <taxon>Pseudomonadati</taxon>
        <taxon>Pseudomonadota</taxon>
        <taxon>Alphaproteobacteria</taxon>
        <taxon>Hyphomicrobiales</taxon>
        <taxon>Methylobacteriaceae</taxon>
        <taxon>Methylobacterium</taxon>
    </lineage>
</organism>
<feature type="compositionally biased region" description="Basic and acidic residues" evidence="4">
    <location>
        <begin position="324"/>
        <end position="342"/>
    </location>
</feature>
<keyword evidence="3" id="KW-0804">Transcription</keyword>
<dbReference type="SMART" id="SM00342">
    <property type="entry name" value="HTH_ARAC"/>
    <property type="match status" value="1"/>
</dbReference>
<feature type="domain" description="HTH araC/xylS-type" evidence="5">
    <location>
        <begin position="227"/>
        <end position="328"/>
    </location>
</feature>
<comment type="caution">
    <text evidence="6">The sequence shown here is derived from an EMBL/GenBank/DDBJ whole genome shotgun (WGS) entry which is preliminary data.</text>
</comment>
<feature type="region of interest" description="Disordered" evidence="4">
    <location>
        <begin position="321"/>
        <end position="342"/>
    </location>
</feature>
<evidence type="ECO:0000256" key="2">
    <source>
        <dbReference type="ARBA" id="ARBA00023125"/>
    </source>
</evidence>
<protein>
    <submittedName>
        <fullName evidence="6">HTH-type transcriptional activator RhaS</fullName>
    </submittedName>
</protein>
<evidence type="ECO:0000256" key="4">
    <source>
        <dbReference type="SAM" id="MobiDB-lite"/>
    </source>
</evidence>
<dbReference type="PRINTS" id="PR00032">
    <property type="entry name" value="HTHARAC"/>
</dbReference>
<dbReference type="PROSITE" id="PS01124">
    <property type="entry name" value="HTH_ARAC_FAMILY_2"/>
    <property type="match status" value="1"/>
</dbReference>
<evidence type="ECO:0000256" key="3">
    <source>
        <dbReference type="ARBA" id="ARBA00023163"/>
    </source>
</evidence>
<keyword evidence="1" id="KW-0805">Transcription regulation</keyword>
<keyword evidence="2" id="KW-0238">DNA-binding</keyword>
<dbReference type="InterPro" id="IPR009057">
    <property type="entry name" value="Homeodomain-like_sf"/>
</dbReference>